<comment type="caution">
    <text evidence="1">The sequence shown here is derived from an EMBL/GenBank/DDBJ whole genome shotgun (WGS) entry which is preliminary data.</text>
</comment>
<dbReference type="InterPro" id="IPR036452">
    <property type="entry name" value="Ribo_hydro-like"/>
</dbReference>
<dbReference type="GO" id="GO:0016799">
    <property type="term" value="F:hydrolase activity, hydrolyzing N-glycosyl compounds"/>
    <property type="evidence" value="ECO:0007669"/>
    <property type="project" value="InterPro"/>
</dbReference>
<evidence type="ECO:0000313" key="2">
    <source>
        <dbReference type="Proteomes" id="UP000034013"/>
    </source>
</evidence>
<dbReference type="AlphaFoldDB" id="A0A0G0VQK7"/>
<dbReference type="EMBL" id="LBZO01000004">
    <property type="protein sequence ID" value="KKR74200.1"/>
    <property type="molecule type" value="Genomic_DNA"/>
</dbReference>
<protein>
    <submittedName>
        <fullName evidence="1">Uncharacterized protein</fullName>
    </submittedName>
</protein>
<sequence>MGAFTDFAEVVRLAKEKGLAEKISEIVITAPAEDVEGQGMSFNTKQDRAALDYLRDSGQTLLYDWGGVLEHGVTREMVQVLEKSTDPLAKFVSEGLETRNRQLQRLSAISRSVGRNLPGVLPESEKRDGKMCIQDMIVPIYLTRPELFERTKTQYGYRVSIKDHRGVNIQVNELLGIKE</sequence>
<reference evidence="1 2" key="1">
    <citation type="journal article" date="2015" name="Nature">
        <title>rRNA introns, odd ribosomes, and small enigmatic genomes across a large radiation of phyla.</title>
        <authorList>
            <person name="Brown C.T."/>
            <person name="Hug L.A."/>
            <person name="Thomas B.C."/>
            <person name="Sharon I."/>
            <person name="Castelle C.J."/>
            <person name="Singh A."/>
            <person name="Wilkins M.J."/>
            <person name="Williams K.H."/>
            <person name="Banfield J.F."/>
        </authorList>
    </citation>
    <scope>NUCLEOTIDE SEQUENCE [LARGE SCALE GENOMIC DNA]</scope>
</reference>
<dbReference type="Proteomes" id="UP000034013">
    <property type="component" value="Unassembled WGS sequence"/>
</dbReference>
<name>A0A0G0VQK7_9BACT</name>
<accession>A0A0G0VQK7</accession>
<dbReference type="Gene3D" id="3.90.245.10">
    <property type="entry name" value="Ribonucleoside hydrolase-like"/>
    <property type="match status" value="1"/>
</dbReference>
<organism evidence="1 2">
    <name type="scientific">Candidatus Woesebacteria bacterium GW2011_GWA2_40_7</name>
    <dbReference type="NCBI Taxonomy" id="1618562"/>
    <lineage>
        <taxon>Bacteria</taxon>
        <taxon>Candidatus Woeseibacteriota</taxon>
    </lineage>
</organism>
<proteinExistence type="predicted"/>
<gene>
    <name evidence="1" type="ORF">UU16_C0004G0024</name>
</gene>
<evidence type="ECO:0000313" key="1">
    <source>
        <dbReference type="EMBL" id="KKR74200.1"/>
    </source>
</evidence>